<name>C0PTE1_PICSI</name>
<keyword evidence="4" id="KW-0052">Apoplast</keyword>
<comment type="subunit">
    <text evidence="2 4">Homodimer.</text>
</comment>
<evidence type="ECO:0000256" key="1">
    <source>
        <dbReference type="ARBA" id="ARBA00010746"/>
    </source>
</evidence>
<dbReference type="InterPro" id="IPR044859">
    <property type="entry name" value="Allene_oxi_cyc_Dirigent"/>
</dbReference>
<dbReference type="OMA" id="APTTKFS"/>
<evidence type="ECO:0000256" key="2">
    <source>
        <dbReference type="ARBA" id="ARBA00011738"/>
    </source>
</evidence>
<keyword evidence="4" id="KW-0732">Signal</keyword>
<comment type="similarity">
    <text evidence="1 4">Belongs to the plant dirigent protein family.</text>
</comment>
<reference evidence="5" key="1">
    <citation type="submission" date="2009-02" db="EMBL/GenBank/DDBJ databases">
        <title>Full length sequence-verified cDNA sequences from Sitka spruce (Picea sitchensis).</title>
        <authorList>
            <person name="Reid K.E."/>
            <person name="Liao N."/>
            <person name="Ralph S."/>
            <person name="Kolosova N."/>
            <person name="Oddy C."/>
            <person name="Moore R."/>
            <person name="Mayo M."/>
            <person name="Wagner S."/>
            <person name="King J."/>
            <person name="Yanchuk A."/>
            <person name="Holt R."/>
            <person name="Jones S."/>
            <person name="Marra M."/>
            <person name="Ritland C.E."/>
            <person name="Ritland K."/>
            <person name="Bohlmann J."/>
        </authorList>
    </citation>
    <scope>NUCLEOTIDE SEQUENCE</scope>
    <source>
        <tissue evidence="5">Bark</tissue>
    </source>
</reference>
<evidence type="ECO:0000313" key="5">
    <source>
        <dbReference type="EMBL" id="ACN41081.1"/>
    </source>
</evidence>
<feature type="signal peptide" evidence="4">
    <location>
        <begin position="1"/>
        <end position="27"/>
    </location>
</feature>
<evidence type="ECO:0000256" key="4">
    <source>
        <dbReference type="RuleBase" id="RU363099"/>
    </source>
</evidence>
<sequence length="191" mass="20678">MANKGFSAAAITVAALLLLVCLHIAEAEAKAKLGREKAKLGREKISHLHFYFHDLVAGKNVTAVPVASAPTTKFSPTGFGTVVVMDDWLTERPEATSKMLGRAQGIYVSSSQENFHLLMASTFVFESGKYNGSTLAMVGKNAALEEVREMPIVGGSRLFRLARGYALARTHSFDINTGNAVVEYNVTVLHY</sequence>
<dbReference type="GO" id="GO:0048046">
    <property type="term" value="C:apoplast"/>
    <property type="evidence" value="ECO:0007669"/>
    <property type="project" value="UniProtKB-SubCell"/>
</dbReference>
<protein>
    <recommendedName>
        <fullName evidence="4">Dirigent protein</fullName>
    </recommendedName>
</protein>
<dbReference type="Pfam" id="PF03018">
    <property type="entry name" value="Dirigent"/>
    <property type="match status" value="1"/>
</dbReference>
<organism evidence="5">
    <name type="scientific">Picea sitchensis</name>
    <name type="common">Sitka spruce</name>
    <name type="synonym">Pinus sitchensis</name>
    <dbReference type="NCBI Taxonomy" id="3332"/>
    <lineage>
        <taxon>Eukaryota</taxon>
        <taxon>Viridiplantae</taxon>
        <taxon>Streptophyta</taxon>
        <taxon>Embryophyta</taxon>
        <taxon>Tracheophyta</taxon>
        <taxon>Spermatophyta</taxon>
        <taxon>Pinopsida</taxon>
        <taxon>Pinidae</taxon>
        <taxon>Conifers I</taxon>
        <taxon>Pinales</taxon>
        <taxon>Pinaceae</taxon>
        <taxon>Picea</taxon>
    </lineage>
</organism>
<feature type="chain" id="PRO_5008192168" description="Dirigent protein" evidence="4">
    <location>
        <begin position="28"/>
        <end position="191"/>
    </location>
</feature>
<dbReference type="GO" id="GO:0009699">
    <property type="term" value="P:phenylpropanoid biosynthetic process"/>
    <property type="evidence" value="ECO:0007669"/>
    <property type="project" value="UniProtKB-ARBA"/>
</dbReference>
<comment type="subcellular location">
    <subcellularLocation>
        <location evidence="4">Secreted</location>
        <location evidence="4">Extracellular space</location>
        <location evidence="4">Apoplast</location>
    </subcellularLocation>
</comment>
<dbReference type="EMBL" id="BT071630">
    <property type="protein sequence ID" value="ACN41081.1"/>
    <property type="molecule type" value="mRNA"/>
</dbReference>
<proteinExistence type="evidence at transcript level"/>
<dbReference type="Gene3D" id="2.40.480.10">
    <property type="entry name" value="Allene oxide cyclase-like"/>
    <property type="match status" value="1"/>
</dbReference>
<dbReference type="AlphaFoldDB" id="C0PTE1"/>
<comment type="function">
    <text evidence="4">Dirigent proteins impart stereoselectivity on the phenoxy radical-coupling reaction, yielding optically active lignans from two molecules of coniferyl alcohol in the biosynthesis of lignans, flavonolignans, and alkaloids and thus plays a central role in plant secondary metabolism.</text>
</comment>
<evidence type="ECO:0000256" key="3">
    <source>
        <dbReference type="ARBA" id="ARBA00022525"/>
    </source>
</evidence>
<dbReference type="PANTHER" id="PTHR21495">
    <property type="entry name" value="NUCLEOPORIN-RELATED"/>
    <property type="match status" value="1"/>
</dbReference>
<dbReference type="InterPro" id="IPR004265">
    <property type="entry name" value="Dirigent"/>
</dbReference>
<keyword evidence="3 4" id="KW-0964">Secreted</keyword>
<accession>C0PTE1</accession>